<dbReference type="STRING" id="310781.SAMN05216259_101198"/>
<sequence>MRTTRRFWRWRRNPLKRGTDRVEAWVLLATGAALVLGAPAAGAAVGVHTAADAEAATTGLHQVAATVTEQAPPATGTQSRVHATVTWHTPHGAEVATAEVAPDSPAGSRTVIWLDAKGAVHRPPPDPALTQSRAVAYGAITASGAACVISCGSIAVQHSIDRRRSERLTREWALVGPQWSRRT</sequence>
<keyword evidence="2" id="KW-1185">Reference proteome</keyword>
<evidence type="ECO:0000313" key="1">
    <source>
        <dbReference type="EMBL" id="SDM69164.1"/>
    </source>
</evidence>
<gene>
    <name evidence="1" type="ORF">SAMN05216259_101198</name>
</gene>
<dbReference type="PANTHER" id="PTHR42305:SF1">
    <property type="entry name" value="MEMBRANE PROTEIN RV1733C-RELATED"/>
    <property type="match status" value="1"/>
</dbReference>
<accession>A0A1G9VAE3</accession>
<protein>
    <submittedName>
        <fullName evidence="1">Uncharacterized protein</fullName>
    </submittedName>
</protein>
<dbReference type="EMBL" id="FNIE01000001">
    <property type="protein sequence ID" value="SDM69164.1"/>
    <property type="molecule type" value="Genomic_DNA"/>
</dbReference>
<dbReference type="Proteomes" id="UP000199341">
    <property type="component" value="Unassembled WGS sequence"/>
</dbReference>
<reference evidence="2" key="1">
    <citation type="submission" date="2016-10" db="EMBL/GenBank/DDBJ databases">
        <authorList>
            <person name="Varghese N."/>
            <person name="Submissions S."/>
        </authorList>
    </citation>
    <scope>NUCLEOTIDE SEQUENCE [LARGE SCALE GENOMIC DNA]</scope>
    <source>
        <strain evidence="2">CGMCC 4.2022</strain>
    </source>
</reference>
<dbReference type="PANTHER" id="PTHR42305">
    <property type="entry name" value="MEMBRANE PROTEIN RV1733C-RELATED"/>
    <property type="match status" value="1"/>
</dbReference>
<organism evidence="1 2">
    <name type="scientific">Actinacidiphila guanduensis</name>
    <dbReference type="NCBI Taxonomy" id="310781"/>
    <lineage>
        <taxon>Bacteria</taxon>
        <taxon>Bacillati</taxon>
        <taxon>Actinomycetota</taxon>
        <taxon>Actinomycetes</taxon>
        <taxon>Kitasatosporales</taxon>
        <taxon>Streptomycetaceae</taxon>
        <taxon>Actinacidiphila</taxon>
    </lineage>
</organism>
<dbReference type="InterPro" id="IPR039708">
    <property type="entry name" value="MT1774/Rv1733c-like"/>
</dbReference>
<proteinExistence type="predicted"/>
<dbReference type="AlphaFoldDB" id="A0A1G9VAE3"/>
<name>A0A1G9VAE3_9ACTN</name>
<dbReference type="RefSeq" id="WP_093782291.1">
    <property type="nucleotide sequence ID" value="NZ_FNIE01000001.1"/>
</dbReference>
<evidence type="ECO:0000313" key="2">
    <source>
        <dbReference type="Proteomes" id="UP000199341"/>
    </source>
</evidence>